<dbReference type="STRING" id="4536.A0A0E0FIP3"/>
<dbReference type="EnsemblPlants" id="ONIVA01G09960.1">
    <property type="protein sequence ID" value="ONIVA01G09960.1"/>
    <property type="gene ID" value="ONIVA01G09960"/>
</dbReference>
<accession>A0A0E0FIP3</accession>
<proteinExistence type="predicted"/>
<keyword evidence="3" id="KW-1185">Reference proteome</keyword>
<evidence type="ECO:0000256" key="1">
    <source>
        <dbReference type="SAM" id="MobiDB-lite"/>
    </source>
</evidence>
<reference evidence="2" key="2">
    <citation type="submission" date="2018-04" db="EMBL/GenBank/DDBJ databases">
        <title>OnivRS2 (Oryza nivara Reference Sequence Version 2).</title>
        <authorList>
            <person name="Zhang J."/>
            <person name="Kudrna D."/>
            <person name="Lee S."/>
            <person name="Talag J."/>
            <person name="Rajasekar S."/>
            <person name="Welchert J."/>
            <person name="Hsing Y.-I."/>
            <person name="Wing R.A."/>
        </authorList>
    </citation>
    <scope>NUCLEOTIDE SEQUENCE [LARGE SCALE GENOMIC DNA]</scope>
</reference>
<dbReference type="AlphaFoldDB" id="A0A0E0FIP3"/>
<dbReference type="HOGENOM" id="CLU_1423587_0_0_1"/>
<organism evidence="2">
    <name type="scientific">Oryza nivara</name>
    <name type="common">Indian wild rice</name>
    <name type="synonym">Oryza sativa f. spontanea</name>
    <dbReference type="NCBI Taxonomy" id="4536"/>
    <lineage>
        <taxon>Eukaryota</taxon>
        <taxon>Viridiplantae</taxon>
        <taxon>Streptophyta</taxon>
        <taxon>Embryophyta</taxon>
        <taxon>Tracheophyta</taxon>
        <taxon>Spermatophyta</taxon>
        <taxon>Magnoliopsida</taxon>
        <taxon>Liliopsida</taxon>
        <taxon>Poales</taxon>
        <taxon>Poaceae</taxon>
        <taxon>BOP clade</taxon>
        <taxon>Oryzoideae</taxon>
        <taxon>Oryzeae</taxon>
        <taxon>Oryzinae</taxon>
        <taxon>Oryza</taxon>
    </lineage>
</organism>
<evidence type="ECO:0000313" key="2">
    <source>
        <dbReference type="EnsemblPlants" id="ONIVA01G09960.1"/>
    </source>
</evidence>
<evidence type="ECO:0000313" key="3">
    <source>
        <dbReference type="Proteomes" id="UP000006591"/>
    </source>
</evidence>
<dbReference type="Proteomes" id="UP000006591">
    <property type="component" value="Chromosome 1"/>
</dbReference>
<name>A0A0E0FIP3_ORYNI</name>
<protein>
    <submittedName>
        <fullName evidence="2">Uncharacterized protein</fullName>
    </submittedName>
</protein>
<feature type="region of interest" description="Disordered" evidence="1">
    <location>
        <begin position="117"/>
        <end position="168"/>
    </location>
</feature>
<reference evidence="2" key="1">
    <citation type="submission" date="2015-04" db="UniProtKB">
        <authorList>
            <consortium name="EnsemblPlants"/>
        </authorList>
    </citation>
    <scope>IDENTIFICATION</scope>
    <source>
        <strain evidence="2">SL10</strain>
    </source>
</reference>
<sequence>MVTGFREDVLTVCCGGGGPYNFNESVACGGDGMRGPVGVAVLRRRPLDGGGTPLSHHNSLLQDALHELRSKHPGAAATTTVVYADLFRPVMEMVEEDDGGCAEQQQTRERRALGRCSRLPPPALKKMRGPARGGMGGRRTEKVGSNGRRWPRRTTSASLAPAQDAAASLSPLDLGWEKQEGRYGEWECFEL</sequence>
<dbReference type="Gramene" id="ONIVA01G09960.1">
    <property type="protein sequence ID" value="ONIVA01G09960.1"/>
    <property type="gene ID" value="ONIVA01G09960"/>
</dbReference>
<feature type="compositionally biased region" description="Low complexity" evidence="1">
    <location>
        <begin position="156"/>
        <end position="168"/>
    </location>
</feature>